<proteinExistence type="predicted"/>
<comment type="caution">
    <text evidence="2">The sequence shown here is derived from an EMBL/GenBank/DDBJ whole genome shotgun (WGS) entry which is preliminary data.</text>
</comment>
<organism evidence="2 3">
    <name type="scientific">Zingiber officinale</name>
    <name type="common">Ginger</name>
    <name type="synonym">Amomum zingiber</name>
    <dbReference type="NCBI Taxonomy" id="94328"/>
    <lineage>
        <taxon>Eukaryota</taxon>
        <taxon>Viridiplantae</taxon>
        <taxon>Streptophyta</taxon>
        <taxon>Embryophyta</taxon>
        <taxon>Tracheophyta</taxon>
        <taxon>Spermatophyta</taxon>
        <taxon>Magnoliopsida</taxon>
        <taxon>Liliopsida</taxon>
        <taxon>Zingiberales</taxon>
        <taxon>Zingiberaceae</taxon>
        <taxon>Zingiber</taxon>
    </lineage>
</organism>
<evidence type="ECO:0000259" key="1">
    <source>
        <dbReference type="Pfam" id="PF25597"/>
    </source>
</evidence>
<dbReference type="Pfam" id="PF25597">
    <property type="entry name" value="SH3_retrovirus"/>
    <property type="match status" value="1"/>
</dbReference>
<evidence type="ECO:0000313" key="3">
    <source>
        <dbReference type="Proteomes" id="UP000734854"/>
    </source>
</evidence>
<dbReference type="PANTHER" id="PTHR35687:SF1">
    <property type="entry name" value="OS07G0516700 PROTEIN"/>
    <property type="match status" value="1"/>
</dbReference>
<sequence length="407" mass="47111">MGNCSGLQRPVTWVDDEEDGWGVTESLLSVKLQEEEAASRNAKKKVERSTDVRIRIRISKKQLEELLHQADVQGLPLCRVLAGLVGKPVRLEEMEKHWRPKLLTIPEVADSHPREAVALIVDVEEVEIKEEVVDFFTSSHTKMEKKSLKRRRDSFPIISKEEEDVEITKSNLLSVGHLLKKGFDIHFADKYCTMKKKNQSPTKRLQNSTPNEAWYGKKPNVTHLKTFGCLAYSHIPDALRTKLDDKSEKCIFIGYSERSKAYKLYNPKTKKIVISRDVRFDEKASYVFSDSTGSSSWEILEFEDDSSSLQPNIPERNMAHFSYAKLNEEDPEEMQHLKASFLIHKMLEEAEAQQRRSHSARLRVFRVKRRIGVRLRRLRVAISKARRCVCYQILKQLRHLKPVLLTS</sequence>
<dbReference type="InterPro" id="IPR057670">
    <property type="entry name" value="SH3_retrovirus"/>
</dbReference>
<feature type="domain" description="Retroviral polymerase SH3-like" evidence="1">
    <location>
        <begin position="229"/>
        <end position="291"/>
    </location>
</feature>
<name>A0A8J5FTB5_ZINOF</name>
<accession>A0A8J5FTB5</accession>
<protein>
    <recommendedName>
        <fullName evidence="1">Retroviral polymerase SH3-like domain-containing protein</fullName>
    </recommendedName>
</protein>
<dbReference type="EMBL" id="JACMSC010000013">
    <property type="protein sequence ID" value="KAG6493464.1"/>
    <property type="molecule type" value="Genomic_DNA"/>
</dbReference>
<dbReference type="PANTHER" id="PTHR35687">
    <property type="entry name" value="OS07G0516700 PROTEIN"/>
    <property type="match status" value="1"/>
</dbReference>
<dbReference type="AlphaFoldDB" id="A0A8J5FTB5"/>
<reference evidence="2 3" key="1">
    <citation type="submission" date="2020-08" db="EMBL/GenBank/DDBJ databases">
        <title>Plant Genome Project.</title>
        <authorList>
            <person name="Zhang R.-G."/>
        </authorList>
    </citation>
    <scope>NUCLEOTIDE SEQUENCE [LARGE SCALE GENOMIC DNA]</scope>
    <source>
        <tissue evidence="2">Rhizome</tissue>
    </source>
</reference>
<keyword evidence="3" id="KW-1185">Reference proteome</keyword>
<dbReference type="Proteomes" id="UP000734854">
    <property type="component" value="Unassembled WGS sequence"/>
</dbReference>
<evidence type="ECO:0000313" key="2">
    <source>
        <dbReference type="EMBL" id="KAG6493464.1"/>
    </source>
</evidence>
<gene>
    <name evidence="2" type="ORF">ZIOFF_048450</name>
</gene>